<evidence type="ECO:0000256" key="7">
    <source>
        <dbReference type="ARBA" id="ARBA00048472"/>
    </source>
</evidence>
<organism evidence="8 9">
    <name type="scientific">Cellvibrio fibrivorans</name>
    <dbReference type="NCBI Taxonomy" id="126350"/>
    <lineage>
        <taxon>Bacteria</taxon>
        <taxon>Pseudomonadati</taxon>
        <taxon>Pseudomonadota</taxon>
        <taxon>Gammaproteobacteria</taxon>
        <taxon>Cellvibrionales</taxon>
        <taxon>Cellvibrionaceae</taxon>
        <taxon>Cellvibrio</taxon>
    </lineage>
</organism>
<name>A0ABU1UV57_9GAMM</name>
<dbReference type="EMBL" id="JAVDVX010000002">
    <property type="protein sequence ID" value="MDR7089088.1"/>
    <property type="molecule type" value="Genomic_DNA"/>
</dbReference>
<comment type="catalytic activity">
    <reaction evidence="7">
        <text>dTDP-beta-L-rhamnose + L-arginyl-[protein] = N(omega)-(alpha-L-rhamnosyl)-L-arginyl-[protein] + dTDP + H(+)</text>
        <dbReference type="Rhea" id="RHEA:66692"/>
        <dbReference type="Rhea" id="RHEA-COMP:10532"/>
        <dbReference type="Rhea" id="RHEA-COMP:17096"/>
        <dbReference type="ChEBI" id="CHEBI:15378"/>
        <dbReference type="ChEBI" id="CHEBI:29965"/>
        <dbReference type="ChEBI" id="CHEBI:57510"/>
        <dbReference type="ChEBI" id="CHEBI:58369"/>
        <dbReference type="ChEBI" id="CHEBI:167445"/>
    </reaction>
    <physiologicalReaction direction="left-to-right" evidence="7">
        <dbReference type="Rhea" id="RHEA:66693"/>
    </physiologicalReaction>
</comment>
<gene>
    <name evidence="8" type="ORF">J2X05_001094</name>
</gene>
<evidence type="ECO:0000256" key="4">
    <source>
        <dbReference type="ARBA" id="ARBA00024346"/>
    </source>
</evidence>
<evidence type="ECO:0000256" key="6">
    <source>
        <dbReference type="ARBA" id="ARBA00030025"/>
    </source>
</evidence>
<evidence type="ECO:0000256" key="1">
    <source>
        <dbReference type="ARBA" id="ARBA00022676"/>
    </source>
</evidence>
<sequence>MPSPHIKTWDIFCRVIDNFGDIGVCWRLARQLAEEHQQAVRLWVDDLDSLIRIWPETLQLEQQQVAGIEVCRWNTEFDADVQIADVVIEAFACDIPTLYLDKMAQLKRIGQTPVWINLDYLSAESWVEEFHGMPSAHPTTGLRKTFFFPGFTARTGGLLREGSLISARDSFDAAHWLINMGIEPQPEALLVSLFAYENPAVASLLAAWANSNKPVHCLVPSGKILTSINETIKQELVVDDIYLQGNLRLQVIPFVTQTDYDKLLWACDINFVRGEDSFVRGQWAAKPMLWHIYPQDEEVHITKLNAFLDHYTAHCSRPLANTIRATWLAWNQGENIESYWHQLIPQLIEWRGHSQNWCDSLRNQPDLATQLVTFSTNRQG</sequence>
<reference evidence="8 9" key="1">
    <citation type="submission" date="2023-07" db="EMBL/GenBank/DDBJ databases">
        <title>Sorghum-associated microbial communities from plants grown in Nebraska, USA.</title>
        <authorList>
            <person name="Schachtman D."/>
        </authorList>
    </citation>
    <scope>NUCLEOTIDE SEQUENCE [LARGE SCALE GENOMIC DNA]</scope>
    <source>
        <strain evidence="8 9">BE190</strain>
    </source>
</reference>
<dbReference type="Pfam" id="PF10093">
    <property type="entry name" value="EarP"/>
    <property type="match status" value="1"/>
</dbReference>
<dbReference type="RefSeq" id="WP_310069716.1">
    <property type="nucleotide sequence ID" value="NZ_JAVDVX010000002.1"/>
</dbReference>
<evidence type="ECO:0000256" key="5">
    <source>
        <dbReference type="ARBA" id="ARBA00024416"/>
    </source>
</evidence>
<accession>A0ABU1UV57</accession>
<keyword evidence="1" id="KW-0328">Glycosyltransferase</keyword>
<protein>
    <recommendedName>
        <fullName evidence="5">Protein-arginine rhamnosyltransferase</fullName>
    </recommendedName>
    <alternativeName>
        <fullName evidence="6">EF-P arginine rhamnosyltransferase</fullName>
    </alternativeName>
</protein>
<dbReference type="PIRSF" id="PIRSF015557">
    <property type="entry name" value="UCP015557"/>
    <property type="match status" value="1"/>
</dbReference>
<evidence type="ECO:0000256" key="2">
    <source>
        <dbReference type="ARBA" id="ARBA00022679"/>
    </source>
</evidence>
<evidence type="ECO:0000313" key="8">
    <source>
        <dbReference type="EMBL" id="MDR7089088.1"/>
    </source>
</evidence>
<keyword evidence="2" id="KW-0808">Transferase</keyword>
<dbReference type="InterPro" id="IPR016633">
    <property type="entry name" value="EarP"/>
</dbReference>
<evidence type="ECO:0000256" key="3">
    <source>
        <dbReference type="ARBA" id="ARBA00024303"/>
    </source>
</evidence>
<evidence type="ECO:0000313" key="9">
    <source>
        <dbReference type="Proteomes" id="UP001253595"/>
    </source>
</evidence>
<keyword evidence="9" id="KW-1185">Reference proteome</keyword>
<proteinExistence type="inferred from homology"/>
<comment type="caution">
    <text evidence="8">The sequence shown here is derived from an EMBL/GenBank/DDBJ whole genome shotgun (WGS) entry which is preliminary data.</text>
</comment>
<dbReference type="NCBIfam" id="TIGR03837">
    <property type="entry name" value="efp_Arg_rhamno"/>
    <property type="match status" value="1"/>
</dbReference>
<comment type="similarity">
    <text evidence="4">Belongs to the glycosyltransferase 104 family.</text>
</comment>
<dbReference type="Proteomes" id="UP001253595">
    <property type="component" value="Unassembled WGS sequence"/>
</dbReference>
<comment type="function">
    <text evidence="3">Protein-arginine rhamnosyltransferase that catalyzes the transfer of a single rhamnose to elongation factor P (EF-P) on 'Lys-32', a modification required for EF-P-dependent rescue of polyproline stalled ribosomes.</text>
</comment>